<comment type="similarity">
    <text evidence="1 7">Belongs to the aldehyde dehydrogenase family.</text>
</comment>
<dbReference type="SUPFAM" id="SSF53720">
    <property type="entry name" value="ALDH-like"/>
    <property type="match status" value="1"/>
</dbReference>
<dbReference type="Proteomes" id="UP000005446">
    <property type="component" value="Unassembled WGS sequence"/>
</dbReference>
<accession>H0EVN6</accession>
<evidence type="ECO:0000256" key="6">
    <source>
        <dbReference type="PROSITE-ProRule" id="PRU10007"/>
    </source>
</evidence>
<evidence type="ECO:0000256" key="7">
    <source>
        <dbReference type="RuleBase" id="RU003345"/>
    </source>
</evidence>
<comment type="catalytic activity">
    <reaction evidence="5">
        <text>an aldehyde + NAD(+) + H2O = a carboxylate + NADH + 2 H(+)</text>
        <dbReference type="Rhea" id="RHEA:16185"/>
        <dbReference type="ChEBI" id="CHEBI:15377"/>
        <dbReference type="ChEBI" id="CHEBI:15378"/>
        <dbReference type="ChEBI" id="CHEBI:17478"/>
        <dbReference type="ChEBI" id="CHEBI:29067"/>
        <dbReference type="ChEBI" id="CHEBI:57540"/>
        <dbReference type="ChEBI" id="CHEBI:57945"/>
        <dbReference type="EC" id="1.2.1.3"/>
    </reaction>
</comment>
<feature type="domain" description="Aldehyde dehydrogenase" evidence="8">
    <location>
        <begin position="217"/>
        <end position="570"/>
    </location>
</feature>
<dbReference type="InterPro" id="IPR029510">
    <property type="entry name" value="Ald_DH_CS_GLU"/>
</dbReference>
<name>H0EVN6_GLAL7</name>
<evidence type="ECO:0000256" key="5">
    <source>
        <dbReference type="ARBA" id="ARBA00049194"/>
    </source>
</evidence>
<dbReference type="Gene3D" id="3.40.309.10">
    <property type="entry name" value="Aldehyde Dehydrogenase, Chain A, domain 2"/>
    <property type="match status" value="1"/>
</dbReference>
<dbReference type="Pfam" id="PF00171">
    <property type="entry name" value="Aldedh"/>
    <property type="match status" value="1"/>
</dbReference>
<dbReference type="PANTHER" id="PTHR11699">
    <property type="entry name" value="ALDEHYDE DEHYDROGENASE-RELATED"/>
    <property type="match status" value="1"/>
</dbReference>
<proteinExistence type="inferred from homology"/>
<organism evidence="9 10">
    <name type="scientific">Glarea lozoyensis (strain ATCC 74030 / MF5533)</name>
    <dbReference type="NCBI Taxonomy" id="1104152"/>
    <lineage>
        <taxon>Eukaryota</taxon>
        <taxon>Fungi</taxon>
        <taxon>Dikarya</taxon>
        <taxon>Ascomycota</taxon>
        <taxon>Pezizomycotina</taxon>
        <taxon>Leotiomycetes</taxon>
        <taxon>Helotiales</taxon>
        <taxon>Helotiaceae</taxon>
        <taxon>Glarea</taxon>
    </lineage>
</organism>
<protein>
    <recommendedName>
        <fullName evidence="4">aldehyde dehydrogenase (NAD(+))</fullName>
        <ecNumber evidence="4">1.2.1.3</ecNumber>
    </recommendedName>
</protein>
<keyword evidence="10" id="KW-1185">Reference proteome</keyword>
<evidence type="ECO:0000313" key="10">
    <source>
        <dbReference type="Proteomes" id="UP000005446"/>
    </source>
</evidence>
<sequence>MSKHHLLWVNSRITNSSEFPEPKFLEWYDKEHIPDIFITKQVSSAVRYSNINPSDTHPYLVLYPVKDINFLGSKQYFDIPVTSEKYISGGKKCFDVAEFDTRWYEFVDDFQKQGTKSGPAKLVISAGLTPAEGTDEDFNAWYRDEHYRTLSECTGYVRTRRYKLKNAVNAKNLEKPREPQKYLALHEFDVDTLPQDELQKTAETEWAKKVMGSLQGTAEKALPAWKKLTNIARRDILLKFASLIEEHGKSLAELTRITLGAPYGSFGAFETGMAAEAFKYNAGWIDKFAGESFPQEDGFLKIVRNEPLGVTAGIVPWNGPLGTVGLKAAPALATGNCFILKPSEKTPFASLALGPLIKEAGFPPGVFQVLSGDGSTGALIASHMRIRKVSFTGSIPTGKRIQEAAARSNLKRVTLELGGKSPAVVFDDANLENAVSWLANAITANTGQVCFAATRVYVQEGIYDKFVQGYKDALLAKGKTIGDPDKEGTVMGPLIDKAQFDRVSGFISRGKEQNQGTLLTGGSRVGDSGFFIEPTVFENVGADSELLTQEIFGPVAVLNSFKTEDEIIERNVVKHYQTYSLAIIKPYNIVRSQVLRN</sequence>
<dbReference type="PROSITE" id="PS00687">
    <property type="entry name" value="ALDEHYDE_DEHYDR_GLU"/>
    <property type="match status" value="1"/>
</dbReference>
<dbReference type="InterPro" id="IPR016161">
    <property type="entry name" value="Ald_DH/histidinol_DH"/>
</dbReference>
<evidence type="ECO:0000259" key="8">
    <source>
        <dbReference type="Pfam" id="PF00171"/>
    </source>
</evidence>
<dbReference type="FunFam" id="3.40.309.10:FF:000065">
    <property type="entry name" value="Aldehyde dehydrogenase3"/>
    <property type="match status" value="1"/>
</dbReference>
<dbReference type="InterPro" id="IPR016162">
    <property type="entry name" value="Ald_DH_N"/>
</dbReference>
<dbReference type="InterPro" id="IPR016163">
    <property type="entry name" value="Ald_DH_C"/>
</dbReference>
<dbReference type="HOGENOM" id="CLU_457122_0_0_1"/>
<keyword evidence="2 7" id="KW-0560">Oxidoreductase</keyword>
<evidence type="ECO:0000256" key="4">
    <source>
        <dbReference type="ARBA" id="ARBA00024226"/>
    </source>
</evidence>
<evidence type="ECO:0000256" key="2">
    <source>
        <dbReference type="ARBA" id="ARBA00023002"/>
    </source>
</evidence>
<dbReference type="EMBL" id="AGUE01000195">
    <property type="protein sequence ID" value="EHK97420.1"/>
    <property type="molecule type" value="Genomic_DNA"/>
</dbReference>
<comment type="caution">
    <text evidence="9">The sequence shown here is derived from an EMBL/GenBank/DDBJ whole genome shotgun (WGS) entry which is preliminary data.</text>
</comment>
<evidence type="ECO:0000256" key="3">
    <source>
        <dbReference type="ARBA" id="ARBA00023027"/>
    </source>
</evidence>
<dbReference type="GO" id="GO:0004029">
    <property type="term" value="F:aldehyde dehydrogenase (NAD+) activity"/>
    <property type="evidence" value="ECO:0007669"/>
    <property type="project" value="UniProtKB-EC"/>
</dbReference>
<dbReference type="FunFam" id="3.40.605.10:FF:000007">
    <property type="entry name" value="NAD/NADP-dependent betaine aldehyde dehydrogenase"/>
    <property type="match status" value="1"/>
</dbReference>
<gene>
    <name evidence="9" type="ORF">M7I_6837</name>
</gene>
<reference evidence="9 10" key="1">
    <citation type="journal article" date="2012" name="Eukaryot. Cell">
        <title>Genome sequence of the fungus Glarea lozoyensis: the first genome sequence of a species from the Helotiaceae family.</title>
        <authorList>
            <person name="Youssar L."/>
            <person name="Gruening B.A."/>
            <person name="Erxleben A."/>
            <person name="Guenther S."/>
            <person name="Huettel W."/>
        </authorList>
    </citation>
    <scope>NUCLEOTIDE SEQUENCE [LARGE SCALE GENOMIC DNA]</scope>
    <source>
        <strain evidence="10">ATCC 74030 / MF5533</strain>
    </source>
</reference>
<dbReference type="InterPro" id="IPR015590">
    <property type="entry name" value="Aldehyde_DH_dom"/>
</dbReference>
<feature type="active site" evidence="6">
    <location>
        <position position="416"/>
    </location>
</feature>
<dbReference type="InParanoid" id="H0EVN6"/>
<dbReference type="Gene3D" id="3.40.605.10">
    <property type="entry name" value="Aldehyde Dehydrogenase, Chain A, domain 1"/>
    <property type="match status" value="1"/>
</dbReference>
<keyword evidence="3" id="KW-0520">NAD</keyword>
<dbReference type="AlphaFoldDB" id="H0EVN6"/>
<dbReference type="EC" id="1.2.1.3" evidence="4"/>
<dbReference type="OrthoDB" id="310895at2759"/>
<evidence type="ECO:0000313" key="9">
    <source>
        <dbReference type="EMBL" id="EHK97420.1"/>
    </source>
</evidence>
<evidence type="ECO:0000256" key="1">
    <source>
        <dbReference type="ARBA" id="ARBA00009986"/>
    </source>
</evidence>